<comment type="caution">
    <text evidence="9">The sequence shown here is derived from an EMBL/GenBank/DDBJ whole genome shotgun (WGS) entry which is preliminary data.</text>
</comment>
<evidence type="ECO:0000256" key="3">
    <source>
        <dbReference type="ARBA" id="ARBA00023002"/>
    </source>
</evidence>
<evidence type="ECO:0000256" key="7">
    <source>
        <dbReference type="RuleBase" id="RU003881"/>
    </source>
</evidence>
<evidence type="ECO:0000256" key="1">
    <source>
        <dbReference type="ARBA" id="ARBA00022630"/>
    </source>
</evidence>
<organism evidence="9 10">
    <name type="scientific">candidate division NPL-UPA2 bacterium Unc8</name>
    <dbReference type="NCBI Taxonomy" id="1980939"/>
    <lineage>
        <taxon>Bacteria</taxon>
    </lineage>
</organism>
<accession>A0A399FXS8</accession>
<reference evidence="9 10" key="1">
    <citation type="submission" date="2018-08" db="EMBL/GenBank/DDBJ databases">
        <title>Draft genome of candidate division NPL-UPA2 bacterium Unc8 that adapted to ultra-basic serpentinizing groundwater.</title>
        <authorList>
            <person name="Ishii S."/>
            <person name="Suzuki S."/>
            <person name="Nealson K.H."/>
        </authorList>
    </citation>
    <scope>NUCLEOTIDE SEQUENCE [LARGE SCALE GENOMIC DNA]</scope>
    <source>
        <strain evidence="9">Unc8</strain>
    </source>
</reference>
<dbReference type="EC" id="1.8.1.9" evidence="6"/>
<dbReference type="PRINTS" id="PR00368">
    <property type="entry name" value="FADPNR"/>
</dbReference>
<feature type="domain" description="FAD/NAD(P)-binding" evidence="8">
    <location>
        <begin position="2"/>
        <end position="289"/>
    </location>
</feature>
<dbReference type="Gene3D" id="3.50.50.60">
    <property type="entry name" value="FAD/NAD(P)-binding domain"/>
    <property type="match status" value="2"/>
</dbReference>
<keyword evidence="2 6" id="KW-0274">FAD</keyword>
<keyword evidence="5 6" id="KW-0676">Redox-active center</keyword>
<name>A0A399FXS8_UNCN2</name>
<evidence type="ECO:0000256" key="6">
    <source>
        <dbReference type="RuleBase" id="RU003880"/>
    </source>
</evidence>
<proteinExistence type="inferred from homology"/>
<evidence type="ECO:0000313" key="9">
    <source>
        <dbReference type="EMBL" id="RII00991.1"/>
    </source>
</evidence>
<dbReference type="Pfam" id="PF07992">
    <property type="entry name" value="Pyr_redox_2"/>
    <property type="match status" value="1"/>
</dbReference>
<dbReference type="GO" id="GO:0004791">
    <property type="term" value="F:thioredoxin-disulfide reductase (NADPH) activity"/>
    <property type="evidence" value="ECO:0007669"/>
    <property type="project" value="UniProtKB-UniRule"/>
</dbReference>
<evidence type="ECO:0000313" key="10">
    <source>
        <dbReference type="Proteomes" id="UP000266287"/>
    </source>
</evidence>
<dbReference type="AlphaFoldDB" id="A0A399FXS8"/>
<keyword evidence="7" id="KW-0521">NADP</keyword>
<protein>
    <recommendedName>
        <fullName evidence="6">Thioredoxin reductase</fullName>
        <ecNumber evidence="6">1.8.1.9</ecNumber>
    </recommendedName>
</protein>
<keyword evidence="1 6" id="KW-0285">Flavoprotein</keyword>
<dbReference type="PANTHER" id="PTHR48105">
    <property type="entry name" value="THIOREDOXIN REDUCTASE 1-RELATED-RELATED"/>
    <property type="match status" value="1"/>
</dbReference>
<dbReference type="Proteomes" id="UP000266287">
    <property type="component" value="Unassembled WGS sequence"/>
</dbReference>
<keyword evidence="3 6" id="KW-0560">Oxidoreductase</keyword>
<dbReference type="InterPro" id="IPR008255">
    <property type="entry name" value="Pyr_nucl-diS_OxRdtase_2_AS"/>
</dbReference>
<dbReference type="InterPro" id="IPR050097">
    <property type="entry name" value="Ferredoxin-NADP_redctase_2"/>
</dbReference>
<comment type="catalytic activity">
    <reaction evidence="6">
        <text>[thioredoxin]-dithiol + NADP(+) = [thioredoxin]-disulfide + NADPH + H(+)</text>
        <dbReference type="Rhea" id="RHEA:20345"/>
        <dbReference type="Rhea" id="RHEA-COMP:10698"/>
        <dbReference type="Rhea" id="RHEA-COMP:10700"/>
        <dbReference type="ChEBI" id="CHEBI:15378"/>
        <dbReference type="ChEBI" id="CHEBI:29950"/>
        <dbReference type="ChEBI" id="CHEBI:50058"/>
        <dbReference type="ChEBI" id="CHEBI:57783"/>
        <dbReference type="ChEBI" id="CHEBI:58349"/>
        <dbReference type="EC" id="1.8.1.9"/>
    </reaction>
</comment>
<evidence type="ECO:0000256" key="4">
    <source>
        <dbReference type="ARBA" id="ARBA00023157"/>
    </source>
</evidence>
<evidence type="ECO:0000256" key="2">
    <source>
        <dbReference type="ARBA" id="ARBA00022827"/>
    </source>
</evidence>
<dbReference type="InterPro" id="IPR036188">
    <property type="entry name" value="FAD/NAD-bd_sf"/>
</dbReference>
<dbReference type="EMBL" id="NDHY01000001">
    <property type="protein sequence ID" value="RII00991.1"/>
    <property type="molecule type" value="Genomic_DNA"/>
</dbReference>
<dbReference type="GO" id="GO:0005737">
    <property type="term" value="C:cytoplasm"/>
    <property type="evidence" value="ECO:0007669"/>
    <property type="project" value="InterPro"/>
</dbReference>
<keyword evidence="4" id="KW-1015">Disulfide bond</keyword>
<sequence>MYDIIIIGGGPAGLTAGIYASRFMLRVLLIAEIIGGQAASTDLVENYPGFPEGISGPELTEKMLRQARRFGVDVIHERVVELKNAASNPKIVKTETGKHEAAAIIVATGGEPQKLKIAGERRLSGKGVSYCVSCDGPLFRNKEVIVVGGGDRAISGALFLSQLAKKVTLIHRREGLRAAEILEKRALVNKKIEFIRSAAATEVIGSGTVEKVKIKNVRSGEEKYISAQGIFILIGTKPNTNFLRETISCSKDGYIVTNEDLMASESGVYACGDCRQGSLHQIVAAAAEGTIAASAAYKYMSKERHTGTEAQRNKS</sequence>
<dbReference type="GO" id="GO:0019430">
    <property type="term" value="P:removal of superoxide radicals"/>
    <property type="evidence" value="ECO:0007669"/>
    <property type="project" value="UniProtKB-UniRule"/>
</dbReference>
<comment type="similarity">
    <text evidence="6">Belongs to the class-II pyridine nucleotide-disulfide oxidoreductase family.</text>
</comment>
<dbReference type="PRINTS" id="PR00469">
    <property type="entry name" value="PNDRDTASEII"/>
</dbReference>
<evidence type="ECO:0000256" key="5">
    <source>
        <dbReference type="ARBA" id="ARBA00023284"/>
    </source>
</evidence>
<gene>
    <name evidence="9" type="primary">trxB</name>
    <name evidence="9" type="ORF">B9J77_00140</name>
</gene>
<dbReference type="InterPro" id="IPR023753">
    <property type="entry name" value="FAD/NAD-binding_dom"/>
</dbReference>
<comment type="subunit">
    <text evidence="6">Homodimer.</text>
</comment>
<dbReference type="PROSITE" id="PS00573">
    <property type="entry name" value="PYRIDINE_REDOX_2"/>
    <property type="match status" value="1"/>
</dbReference>
<dbReference type="InterPro" id="IPR005982">
    <property type="entry name" value="Thioredox_Rdtase"/>
</dbReference>
<dbReference type="NCBIfam" id="TIGR01292">
    <property type="entry name" value="TRX_reduct"/>
    <property type="match status" value="1"/>
</dbReference>
<comment type="cofactor">
    <cofactor evidence="7">
        <name>FAD</name>
        <dbReference type="ChEBI" id="CHEBI:57692"/>
    </cofactor>
    <text evidence="7">Binds 1 FAD per subunit.</text>
</comment>
<evidence type="ECO:0000259" key="8">
    <source>
        <dbReference type="Pfam" id="PF07992"/>
    </source>
</evidence>
<dbReference type="SUPFAM" id="SSF51905">
    <property type="entry name" value="FAD/NAD(P)-binding domain"/>
    <property type="match status" value="1"/>
</dbReference>